<evidence type="ECO:0000256" key="13">
    <source>
        <dbReference type="ARBA" id="ARBA00057299"/>
    </source>
</evidence>
<dbReference type="PANTHER" id="PTHR11705:SF140">
    <property type="entry name" value="FI02848P-RELATED"/>
    <property type="match status" value="1"/>
</dbReference>
<evidence type="ECO:0000256" key="11">
    <source>
        <dbReference type="ARBA" id="ARBA00023049"/>
    </source>
</evidence>
<evidence type="ECO:0000256" key="10">
    <source>
        <dbReference type="ARBA" id="ARBA00022833"/>
    </source>
</evidence>
<comment type="similarity">
    <text evidence="3 14">Belongs to the peptidase M14 family.</text>
</comment>
<dbReference type="InterPro" id="IPR000834">
    <property type="entry name" value="Peptidase_M14"/>
</dbReference>
<dbReference type="Pfam" id="PF00246">
    <property type="entry name" value="Peptidase_M14"/>
    <property type="match status" value="1"/>
</dbReference>
<organism evidence="18">
    <name type="scientific">Thrips palmi</name>
    <name type="common">Melon thrips</name>
    <dbReference type="NCBI Taxonomy" id="161013"/>
    <lineage>
        <taxon>Eukaryota</taxon>
        <taxon>Metazoa</taxon>
        <taxon>Ecdysozoa</taxon>
        <taxon>Arthropoda</taxon>
        <taxon>Hexapoda</taxon>
        <taxon>Insecta</taxon>
        <taxon>Pterygota</taxon>
        <taxon>Neoptera</taxon>
        <taxon>Paraneoptera</taxon>
        <taxon>Thysanoptera</taxon>
        <taxon>Terebrantia</taxon>
        <taxon>Thripoidea</taxon>
        <taxon>Thripidae</taxon>
        <taxon>Thrips</taxon>
    </lineage>
</organism>
<keyword evidence="6" id="KW-0645">Protease</keyword>
<evidence type="ECO:0000256" key="4">
    <source>
        <dbReference type="ARBA" id="ARBA00022525"/>
    </source>
</evidence>
<evidence type="ECO:0000256" key="8">
    <source>
        <dbReference type="ARBA" id="ARBA00022729"/>
    </source>
</evidence>
<evidence type="ECO:0000259" key="16">
    <source>
        <dbReference type="PROSITE" id="PS52035"/>
    </source>
</evidence>
<feature type="signal peptide" evidence="15">
    <location>
        <begin position="1"/>
        <end position="19"/>
    </location>
</feature>
<evidence type="ECO:0000256" key="9">
    <source>
        <dbReference type="ARBA" id="ARBA00022801"/>
    </source>
</evidence>
<evidence type="ECO:0000256" key="12">
    <source>
        <dbReference type="ARBA" id="ARBA00023157"/>
    </source>
</evidence>
<dbReference type="PROSITE" id="PS52035">
    <property type="entry name" value="PEPTIDASE_M14"/>
    <property type="match status" value="1"/>
</dbReference>
<gene>
    <name evidence="18" type="primary">LOC117648312</name>
</gene>
<accession>A0A6P8ZCR2</accession>
<comment type="subcellular location">
    <subcellularLocation>
        <location evidence="2">Secreted</location>
    </subcellularLocation>
</comment>
<dbReference type="SUPFAM" id="SSF54897">
    <property type="entry name" value="Protease propeptides/inhibitors"/>
    <property type="match status" value="1"/>
</dbReference>
<dbReference type="CDD" id="cd03860">
    <property type="entry name" value="M14_CP_A-B_like"/>
    <property type="match status" value="1"/>
</dbReference>
<dbReference type="InterPro" id="IPR003146">
    <property type="entry name" value="M14A_act_pep"/>
</dbReference>
<dbReference type="KEGG" id="tpal:117648312"/>
<evidence type="ECO:0000256" key="1">
    <source>
        <dbReference type="ARBA" id="ARBA00001947"/>
    </source>
</evidence>
<evidence type="ECO:0000256" key="15">
    <source>
        <dbReference type="SAM" id="SignalP"/>
    </source>
</evidence>
<dbReference type="InParanoid" id="A0A6P8ZCR2"/>
<dbReference type="SMART" id="SM00631">
    <property type="entry name" value="Zn_pept"/>
    <property type="match status" value="1"/>
</dbReference>
<dbReference type="GO" id="GO:0006508">
    <property type="term" value="P:proteolysis"/>
    <property type="evidence" value="ECO:0007669"/>
    <property type="project" value="UniProtKB-KW"/>
</dbReference>
<evidence type="ECO:0000256" key="14">
    <source>
        <dbReference type="PROSITE-ProRule" id="PRU01379"/>
    </source>
</evidence>
<feature type="chain" id="PRO_5028283530" evidence="15">
    <location>
        <begin position="20"/>
        <end position="425"/>
    </location>
</feature>
<keyword evidence="17" id="KW-1185">Reference proteome</keyword>
<comment type="cofactor">
    <cofactor evidence="1">
        <name>Zn(2+)</name>
        <dbReference type="ChEBI" id="CHEBI:29105"/>
    </cofactor>
</comment>
<protein>
    <submittedName>
        <fullName evidence="18">Carboxypeptidase B-like</fullName>
    </submittedName>
</protein>
<feature type="active site" description="Proton donor/acceptor" evidence="14">
    <location>
        <position position="388"/>
    </location>
</feature>
<dbReference type="GO" id="GO:0005615">
    <property type="term" value="C:extracellular space"/>
    <property type="evidence" value="ECO:0007669"/>
    <property type="project" value="TreeGrafter"/>
</dbReference>
<keyword evidence="9" id="KW-0378">Hydrolase</keyword>
<keyword evidence="8 15" id="KW-0732">Signal</keyword>
<dbReference type="FunFam" id="3.40.630.10:FF:000040">
    <property type="entry name" value="zinc carboxypeptidase"/>
    <property type="match status" value="1"/>
</dbReference>
<dbReference type="Gene3D" id="3.40.630.10">
    <property type="entry name" value="Zn peptidases"/>
    <property type="match status" value="1"/>
</dbReference>
<dbReference type="InterPro" id="IPR036990">
    <property type="entry name" value="M14A-like_propep"/>
</dbReference>
<evidence type="ECO:0000256" key="5">
    <source>
        <dbReference type="ARBA" id="ARBA00022645"/>
    </source>
</evidence>
<keyword evidence="5" id="KW-0121">Carboxypeptidase</keyword>
<reference evidence="18" key="1">
    <citation type="submission" date="2025-08" db="UniProtKB">
        <authorList>
            <consortium name="RefSeq"/>
        </authorList>
    </citation>
    <scope>IDENTIFICATION</scope>
    <source>
        <tissue evidence="18">Total insect</tissue>
    </source>
</reference>
<evidence type="ECO:0000256" key="2">
    <source>
        <dbReference type="ARBA" id="ARBA00004613"/>
    </source>
</evidence>
<dbReference type="RefSeq" id="XP_034246662.1">
    <property type="nucleotide sequence ID" value="XM_034390771.1"/>
</dbReference>
<sequence>MRVLLLVAALAALAAPPLAASVDVEHYRGYKLLTATPKDEAQVGVVRALGAWRDVDLFTHRVVPGADAVLMVPPASLPAAQRVLADKGVQYDVTNHDVQESVNDERDRQHKALTARAHTAIPTFQRYMRYAEIATYLQQTAKSYPNLVTLMNAGKTYEGRDMLGLRISTSGGKSRRGIIVDAGIHAREWISPPVAIYLIQQLTEHQSANSALLADLDWYIMPVANPDGYEYTHTRERFWRKNRSTKNSRWCPGTDLNRNFGYHYRESGASDWPCDETYAGPSAFSEIESANIRDWILQCNAAKNVKVYLTFHSYGPMILYPWGYANDIPPADDTAELLAIANEANDAMIKAGSEKFEVQNSAGLYPAAGASDDWSKGVADIPKAYTIELPPGGKNGFDMPANRIVGVVQSVFEGIKVFAAHAKLL</sequence>
<dbReference type="PANTHER" id="PTHR11705">
    <property type="entry name" value="PROTEASE FAMILY M14 CARBOXYPEPTIDASE A,B"/>
    <property type="match status" value="1"/>
</dbReference>
<dbReference type="PRINTS" id="PR00765">
    <property type="entry name" value="CRBOXYPTASEA"/>
</dbReference>
<dbReference type="GO" id="GO:0004181">
    <property type="term" value="F:metallocarboxypeptidase activity"/>
    <property type="evidence" value="ECO:0007669"/>
    <property type="project" value="InterPro"/>
</dbReference>
<evidence type="ECO:0000256" key="3">
    <source>
        <dbReference type="ARBA" id="ARBA00005988"/>
    </source>
</evidence>
<evidence type="ECO:0000313" key="18">
    <source>
        <dbReference type="RefSeq" id="XP_034246662.1"/>
    </source>
</evidence>
<proteinExistence type="inferred from homology"/>
<dbReference type="SUPFAM" id="SSF53187">
    <property type="entry name" value="Zn-dependent exopeptidases"/>
    <property type="match status" value="1"/>
</dbReference>
<evidence type="ECO:0000256" key="6">
    <source>
        <dbReference type="ARBA" id="ARBA00022670"/>
    </source>
</evidence>
<evidence type="ECO:0000256" key="7">
    <source>
        <dbReference type="ARBA" id="ARBA00022723"/>
    </source>
</evidence>
<comment type="function">
    <text evidence="13">Involved in the digestion of the blood meal.</text>
</comment>
<dbReference type="Pfam" id="PF02244">
    <property type="entry name" value="Propep_M14"/>
    <property type="match status" value="1"/>
</dbReference>
<name>A0A6P8ZCR2_THRPL</name>
<keyword evidence="11" id="KW-0482">Metalloprotease</keyword>
<keyword evidence="7" id="KW-0479">Metal-binding</keyword>
<dbReference type="OrthoDB" id="3626597at2759"/>
<feature type="domain" description="Peptidase M14" evidence="16">
    <location>
        <begin position="126"/>
        <end position="422"/>
    </location>
</feature>
<keyword evidence="12" id="KW-1015">Disulfide bond</keyword>
<dbReference type="GeneID" id="117648312"/>
<dbReference type="AlphaFoldDB" id="A0A6P8ZCR2"/>
<keyword evidence="10" id="KW-0862">Zinc</keyword>
<dbReference type="GO" id="GO:0008270">
    <property type="term" value="F:zinc ion binding"/>
    <property type="evidence" value="ECO:0007669"/>
    <property type="project" value="InterPro"/>
</dbReference>
<keyword evidence="4" id="KW-0964">Secreted</keyword>
<dbReference type="Proteomes" id="UP000515158">
    <property type="component" value="Unplaced"/>
</dbReference>
<evidence type="ECO:0000313" key="17">
    <source>
        <dbReference type="Proteomes" id="UP000515158"/>
    </source>
</evidence>
<dbReference type="Gene3D" id="3.30.70.340">
    <property type="entry name" value="Metallocarboxypeptidase-like"/>
    <property type="match status" value="1"/>
</dbReference>